<sequence>MAANVVKWWRKRRESNDFMIASPREVNAEERRAIAAKNCADEAAKAGAKAAAIAFIVVSIPTVVGVRMIPWAKANLNHTAQALIVSAATVATYFIVSDKTILECARVTSYERIQAERIADKRDVYPGRENTLSLAL</sequence>
<keyword evidence="1" id="KW-0812">Transmembrane</keyword>
<reference evidence="2" key="1">
    <citation type="submission" date="2021-08" db="EMBL/GenBank/DDBJ databases">
        <title>WGS assembly of Ceratopteris richardii.</title>
        <authorList>
            <person name="Marchant D.B."/>
            <person name="Chen G."/>
            <person name="Jenkins J."/>
            <person name="Shu S."/>
            <person name="Leebens-Mack J."/>
            <person name="Grimwood J."/>
            <person name="Schmutz J."/>
            <person name="Soltis P."/>
            <person name="Soltis D."/>
            <person name="Chen Z.-H."/>
        </authorList>
    </citation>
    <scope>NUCLEOTIDE SEQUENCE</scope>
    <source>
        <strain evidence="2">Whitten #5841</strain>
        <tissue evidence="2">Leaf</tissue>
    </source>
</reference>
<dbReference type="EMBL" id="CM035422">
    <property type="protein sequence ID" value="KAH7372713.1"/>
    <property type="molecule type" value="Genomic_DNA"/>
</dbReference>
<evidence type="ECO:0008006" key="4">
    <source>
        <dbReference type="Google" id="ProtNLM"/>
    </source>
</evidence>
<dbReference type="AlphaFoldDB" id="A0A8T2SU16"/>
<protein>
    <recommendedName>
        <fullName evidence="4">Early nodulin-93-like</fullName>
    </recommendedName>
</protein>
<dbReference type="Proteomes" id="UP000825935">
    <property type="component" value="Chromosome 17"/>
</dbReference>
<keyword evidence="1" id="KW-0472">Membrane</keyword>
<accession>A0A8T2SU16</accession>
<evidence type="ECO:0000256" key="1">
    <source>
        <dbReference type="SAM" id="Phobius"/>
    </source>
</evidence>
<keyword evidence="1" id="KW-1133">Transmembrane helix</keyword>
<organism evidence="2 3">
    <name type="scientific">Ceratopteris richardii</name>
    <name type="common">Triangle waterfern</name>
    <dbReference type="NCBI Taxonomy" id="49495"/>
    <lineage>
        <taxon>Eukaryota</taxon>
        <taxon>Viridiplantae</taxon>
        <taxon>Streptophyta</taxon>
        <taxon>Embryophyta</taxon>
        <taxon>Tracheophyta</taxon>
        <taxon>Polypodiopsida</taxon>
        <taxon>Polypodiidae</taxon>
        <taxon>Polypodiales</taxon>
        <taxon>Pteridineae</taxon>
        <taxon>Pteridaceae</taxon>
        <taxon>Parkerioideae</taxon>
        <taxon>Ceratopteris</taxon>
    </lineage>
</organism>
<proteinExistence type="predicted"/>
<comment type="caution">
    <text evidence="2">The sequence shown here is derived from an EMBL/GenBank/DDBJ whole genome shotgun (WGS) entry which is preliminary data.</text>
</comment>
<dbReference type="Pfam" id="PF03386">
    <property type="entry name" value="ENOD93"/>
    <property type="match status" value="1"/>
</dbReference>
<feature type="transmembrane region" description="Helical" evidence="1">
    <location>
        <begin position="50"/>
        <end position="72"/>
    </location>
</feature>
<evidence type="ECO:0000313" key="3">
    <source>
        <dbReference type="Proteomes" id="UP000825935"/>
    </source>
</evidence>
<keyword evidence="3" id="KW-1185">Reference proteome</keyword>
<feature type="transmembrane region" description="Helical" evidence="1">
    <location>
        <begin position="78"/>
        <end position="96"/>
    </location>
</feature>
<name>A0A8T2SU16_CERRI</name>
<evidence type="ECO:0000313" key="2">
    <source>
        <dbReference type="EMBL" id="KAH7372713.1"/>
    </source>
</evidence>
<dbReference type="OrthoDB" id="1937323at2759"/>
<dbReference type="OMA" id="ARRNTQY"/>
<gene>
    <name evidence="2" type="ORF">KP509_17G017400</name>
</gene>
<dbReference type="PANTHER" id="PTHR33605:SF3">
    <property type="entry name" value="EARLY NODULIN-LIKE PROTEIN"/>
    <property type="match status" value="1"/>
</dbReference>
<dbReference type="PANTHER" id="PTHR33605">
    <property type="entry name" value="EARLY NODULIN-93"/>
    <property type="match status" value="1"/>
</dbReference>
<dbReference type="InterPro" id="IPR005050">
    <property type="entry name" value="Enod93"/>
</dbReference>